<comment type="caution">
    <text evidence="3">The sequence shown here is derived from an EMBL/GenBank/DDBJ whole genome shotgun (WGS) entry which is preliminary data.</text>
</comment>
<dbReference type="SUPFAM" id="SSF51045">
    <property type="entry name" value="WW domain"/>
    <property type="match status" value="1"/>
</dbReference>
<feature type="compositionally biased region" description="Polar residues" evidence="1">
    <location>
        <begin position="108"/>
        <end position="117"/>
    </location>
</feature>
<dbReference type="PROSITE" id="PS01159">
    <property type="entry name" value="WW_DOMAIN_1"/>
    <property type="match status" value="1"/>
</dbReference>
<feature type="compositionally biased region" description="Basic and acidic residues" evidence="1">
    <location>
        <begin position="268"/>
        <end position="277"/>
    </location>
</feature>
<evidence type="ECO:0000313" key="3">
    <source>
        <dbReference type="EMBL" id="KAF7762069.1"/>
    </source>
</evidence>
<feature type="compositionally biased region" description="Low complexity" evidence="1">
    <location>
        <begin position="148"/>
        <end position="164"/>
    </location>
</feature>
<accession>A0A8H7EXE5</accession>
<feature type="domain" description="WW" evidence="2">
    <location>
        <begin position="83"/>
        <end position="117"/>
    </location>
</feature>
<protein>
    <recommendedName>
        <fullName evidence="2">WW domain-containing protein</fullName>
    </recommendedName>
</protein>
<feature type="compositionally biased region" description="Low complexity" evidence="1">
    <location>
        <begin position="58"/>
        <end position="79"/>
    </location>
</feature>
<organism evidence="3 4">
    <name type="scientific">Agaricus bisporus var. burnettii</name>
    <dbReference type="NCBI Taxonomy" id="192524"/>
    <lineage>
        <taxon>Eukaryota</taxon>
        <taxon>Fungi</taxon>
        <taxon>Dikarya</taxon>
        <taxon>Basidiomycota</taxon>
        <taxon>Agaricomycotina</taxon>
        <taxon>Agaricomycetes</taxon>
        <taxon>Agaricomycetidae</taxon>
        <taxon>Agaricales</taxon>
        <taxon>Agaricineae</taxon>
        <taxon>Agaricaceae</taxon>
        <taxon>Agaricus</taxon>
    </lineage>
</organism>
<dbReference type="CDD" id="cd00201">
    <property type="entry name" value="WW"/>
    <property type="match status" value="1"/>
</dbReference>
<feature type="region of interest" description="Disordered" evidence="1">
    <location>
        <begin position="1"/>
        <end position="91"/>
    </location>
</feature>
<gene>
    <name evidence="3" type="ORF">Agabi119p4_8662</name>
</gene>
<evidence type="ECO:0000259" key="2">
    <source>
        <dbReference type="PROSITE" id="PS50020"/>
    </source>
</evidence>
<dbReference type="Gene3D" id="2.20.70.10">
    <property type="match status" value="1"/>
</dbReference>
<name>A0A8H7EXE5_AGABI</name>
<dbReference type="Pfam" id="PF00397">
    <property type="entry name" value="WW"/>
    <property type="match status" value="1"/>
</dbReference>
<sequence>MTTSSPENAAREVVDNTHTNDDGDTKEASLLLESEKGKGKEKLTSSEDDSVAGEGGTSDDASGSGTTTTPEGNEDTTATGSAQQEPQPWQAVFAPQYNAYYFYNNQTGETTWTNPLQPSADSASSATSAAAAAASTIPPSPIGQGVYSDPDTSETPSSSTSTPAPYNALQAAALAQGMDPSLAHLDPALVTATTSASGGPIPTFQAKFNARTGAFTKPDARTPGHLSEYERMKRMSQFYFDVNAWEQQIADDKEEEDGNGKKRKRPTKKDLERFKEQKKQKKIAKTAWLRT</sequence>
<dbReference type="InterPro" id="IPR001202">
    <property type="entry name" value="WW_dom"/>
</dbReference>
<proteinExistence type="predicted"/>
<dbReference type="EMBL" id="JABXXO010000012">
    <property type="protein sequence ID" value="KAF7762069.1"/>
    <property type="molecule type" value="Genomic_DNA"/>
</dbReference>
<feature type="region of interest" description="Disordered" evidence="1">
    <location>
        <begin position="108"/>
        <end position="164"/>
    </location>
</feature>
<dbReference type="PROSITE" id="PS50020">
    <property type="entry name" value="WW_DOMAIN_2"/>
    <property type="match status" value="1"/>
</dbReference>
<evidence type="ECO:0000313" key="4">
    <source>
        <dbReference type="Proteomes" id="UP000629468"/>
    </source>
</evidence>
<reference evidence="3 4" key="1">
    <citation type="journal article" name="Sci. Rep.">
        <title>Telomere-to-telomere assembled and centromere annotated genomes of the two main subspecies of the button mushroom Agaricus bisporus reveal especially polymorphic chromosome ends.</title>
        <authorList>
            <person name="Sonnenberg A.S.M."/>
            <person name="Sedaghat-Telgerd N."/>
            <person name="Lavrijssen B."/>
            <person name="Ohm R.A."/>
            <person name="Hendrickx P.M."/>
            <person name="Scholtmeijer K."/>
            <person name="Baars J.J.P."/>
            <person name="van Peer A."/>
        </authorList>
    </citation>
    <scope>NUCLEOTIDE SEQUENCE [LARGE SCALE GENOMIC DNA]</scope>
    <source>
        <strain evidence="3 4">H119_p4</strain>
    </source>
</reference>
<dbReference type="Proteomes" id="UP000629468">
    <property type="component" value="Unassembled WGS sequence"/>
</dbReference>
<feature type="compositionally biased region" description="Basic and acidic residues" evidence="1">
    <location>
        <begin position="9"/>
        <end position="45"/>
    </location>
</feature>
<evidence type="ECO:0000256" key="1">
    <source>
        <dbReference type="SAM" id="MobiDB-lite"/>
    </source>
</evidence>
<feature type="region of interest" description="Disordered" evidence="1">
    <location>
        <begin position="249"/>
        <end position="291"/>
    </location>
</feature>
<dbReference type="AlphaFoldDB" id="A0A8H7EXE5"/>
<dbReference type="SMART" id="SM00456">
    <property type="entry name" value="WW"/>
    <property type="match status" value="1"/>
</dbReference>
<dbReference type="InterPro" id="IPR036020">
    <property type="entry name" value="WW_dom_sf"/>
</dbReference>
<feature type="compositionally biased region" description="Low complexity" evidence="1">
    <location>
        <begin position="118"/>
        <end position="137"/>
    </location>
</feature>